<feature type="transmembrane region" description="Helical" evidence="7">
    <location>
        <begin position="218"/>
        <end position="239"/>
    </location>
</feature>
<feature type="transmembrane region" description="Helical" evidence="7">
    <location>
        <begin position="400"/>
        <end position="419"/>
    </location>
</feature>
<evidence type="ECO:0000256" key="6">
    <source>
        <dbReference type="SAM" id="MobiDB-lite"/>
    </source>
</evidence>
<dbReference type="STRING" id="28573.A0A0U1LTZ5"/>
<dbReference type="Gene3D" id="1.20.1250.20">
    <property type="entry name" value="MFS general substrate transporter like domains"/>
    <property type="match status" value="1"/>
</dbReference>
<evidence type="ECO:0000256" key="2">
    <source>
        <dbReference type="ARBA" id="ARBA00008335"/>
    </source>
</evidence>
<evidence type="ECO:0000256" key="1">
    <source>
        <dbReference type="ARBA" id="ARBA00004141"/>
    </source>
</evidence>
<feature type="transmembrane region" description="Helical" evidence="7">
    <location>
        <begin position="458"/>
        <end position="481"/>
    </location>
</feature>
<dbReference type="SUPFAM" id="SSF103473">
    <property type="entry name" value="MFS general substrate transporter"/>
    <property type="match status" value="1"/>
</dbReference>
<accession>A0A0U1LTZ5</accession>
<feature type="region of interest" description="Disordered" evidence="6">
    <location>
        <begin position="1"/>
        <end position="70"/>
    </location>
</feature>
<feature type="transmembrane region" description="Helical" evidence="7">
    <location>
        <begin position="425"/>
        <end position="446"/>
    </location>
</feature>
<comment type="subcellular location">
    <subcellularLocation>
        <location evidence="1">Membrane</location>
        <topology evidence="1">Multi-pass membrane protein</topology>
    </subcellularLocation>
</comment>
<dbReference type="PROSITE" id="PS50850">
    <property type="entry name" value="MFS"/>
    <property type="match status" value="1"/>
</dbReference>
<feature type="transmembrane region" description="Helical" evidence="7">
    <location>
        <begin position="157"/>
        <end position="178"/>
    </location>
</feature>
<feature type="compositionally biased region" description="Acidic residues" evidence="6">
    <location>
        <begin position="61"/>
        <end position="70"/>
    </location>
</feature>
<comment type="similarity">
    <text evidence="2">Belongs to the major facilitator superfamily.</text>
</comment>
<organism evidence="9 10">
    <name type="scientific">Talaromyces islandicus</name>
    <name type="common">Penicillium islandicum</name>
    <dbReference type="NCBI Taxonomy" id="28573"/>
    <lineage>
        <taxon>Eukaryota</taxon>
        <taxon>Fungi</taxon>
        <taxon>Dikarya</taxon>
        <taxon>Ascomycota</taxon>
        <taxon>Pezizomycotina</taxon>
        <taxon>Eurotiomycetes</taxon>
        <taxon>Eurotiomycetidae</taxon>
        <taxon>Eurotiales</taxon>
        <taxon>Trichocomaceae</taxon>
        <taxon>Talaromyces</taxon>
        <taxon>Talaromyces sect. Islandici</taxon>
    </lineage>
</organism>
<dbReference type="AlphaFoldDB" id="A0A0U1LTZ5"/>
<evidence type="ECO:0000313" key="9">
    <source>
        <dbReference type="EMBL" id="CRG86081.1"/>
    </source>
</evidence>
<evidence type="ECO:0000256" key="3">
    <source>
        <dbReference type="ARBA" id="ARBA00022692"/>
    </source>
</evidence>
<dbReference type="EMBL" id="CVMT01000002">
    <property type="protein sequence ID" value="CRG86081.1"/>
    <property type="molecule type" value="Genomic_DNA"/>
</dbReference>
<evidence type="ECO:0000259" key="8">
    <source>
        <dbReference type="PROSITE" id="PS50850"/>
    </source>
</evidence>
<feature type="transmembrane region" description="Helical" evidence="7">
    <location>
        <begin position="493"/>
        <end position="513"/>
    </location>
</feature>
<evidence type="ECO:0000256" key="5">
    <source>
        <dbReference type="ARBA" id="ARBA00023136"/>
    </source>
</evidence>
<dbReference type="OrthoDB" id="5296287at2759"/>
<dbReference type="FunFam" id="1.20.1250.20:FF:000011">
    <property type="entry name" value="MFS multidrug transporter, putative"/>
    <property type="match status" value="1"/>
</dbReference>
<gene>
    <name evidence="9" type="ORF">PISL3812_03084</name>
</gene>
<keyword evidence="3 7" id="KW-0812">Transmembrane</keyword>
<keyword evidence="5 7" id="KW-0472">Membrane</keyword>
<dbReference type="InterPro" id="IPR036259">
    <property type="entry name" value="MFS_trans_sf"/>
</dbReference>
<dbReference type="InterPro" id="IPR020846">
    <property type="entry name" value="MFS_dom"/>
</dbReference>
<feature type="transmembrane region" description="Helical" evidence="7">
    <location>
        <begin position="131"/>
        <end position="150"/>
    </location>
</feature>
<name>A0A0U1LTZ5_TALIS</name>
<protein>
    <submittedName>
        <fullName evidence="9">Putative transporter C1529,01</fullName>
    </submittedName>
</protein>
<dbReference type="GO" id="GO:0022857">
    <property type="term" value="F:transmembrane transporter activity"/>
    <property type="evidence" value="ECO:0007669"/>
    <property type="project" value="InterPro"/>
</dbReference>
<keyword evidence="4 7" id="KW-1133">Transmembrane helix</keyword>
<evidence type="ECO:0000256" key="4">
    <source>
        <dbReference type="ARBA" id="ARBA00022989"/>
    </source>
</evidence>
<keyword evidence="10" id="KW-1185">Reference proteome</keyword>
<feature type="transmembrane region" description="Helical" evidence="7">
    <location>
        <begin position="316"/>
        <end position="341"/>
    </location>
</feature>
<dbReference type="CDD" id="cd17323">
    <property type="entry name" value="MFS_Tpo1_MDR_like"/>
    <property type="match status" value="1"/>
</dbReference>
<feature type="domain" description="Major facilitator superfamily (MFS) profile" evidence="8">
    <location>
        <begin position="92"/>
        <end position="519"/>
    </location>
</feature>
<dbReference type="Pfam" id="PF07690">
    <property type="entry name" value="MFS_1"/>
    <property type="match status" value="1"/>
</dbReference>
<sequence>MTALSLTRSIEATHPIDELDSQPPEKIESTPAASRTSSDENRQSPEDVEKNDVEKNGVETGDGEDDSNIIWWDDDNDPANPMNWSTAKKWTNVGIVASITFIVPLASSMFAPGVSQVATEFGTTNELLQSLVVSIYVLGLALGPLVLAPLSEVYGRWVCYAVCNVFYTVFTVACAVSTNMSMLIVFRFFAGCMGSAPLAIGGGTIADMFPVSQRGKALSLYTLGPVCGPAIGPIAGGFLSEAKGWRWIFWVLTIASGAVTIGQLLFGRETFAIGILDKKTRRLQKETGNMNLRSKLDRGINSTEILKRAIIRPTKLSLFSPICILLSLVSLLMYGILYLILTTFPMVFESTYGFSSGIAGLAYIGLGVGNILGLLVFTFTSDKYVQKRAARGVLQPEDRLPLLLVSTFTSSAGLFWYGWSAKAHTHWIVPIIGSSLVGVGNMFFFMPVMGYLVDVYNVYAASAMAANTVLRSIGGALLPLAGPKMYASLGYGWGNSVLGFLALAFTPALFVIYRHGEYIRTKWTVNLG</sequence>
<dbReference type="PANTHER" id="PTHR23502">
    <property type="entry name" value="MAJOR FACILITATOR SUPERFAMILY"/>
    <property type="match status" value="1"/>
</dbReference>
<proteinExistence type="inferred from homology"/>
<dbReference type="OMA" id="GNMFFFM"/>
<dbReference type="InterPro" id="IPR011701">
    <property type="entry name" value="MFS"/>
</dbReference>
<feature type="compositionally biased region" description="Basic and acidic residues" evidence="6">
    <location>
        <begin position="37"/>
        <end position="57"/>
    </location>
</feature>
<evidence type="ECO:0000313" key="10">
    <source>
        <dbReference type="Proteomes" id="UP000054383"/>
    </source>
</evidence>
<feature type="transmembrane region" description="Helical" evidence="7">
    <location>
        <begin position="90"/>
        <end position="111"/>
    </location>
</feature>
<reference evidence="9 10" key="1">
    <citation type="submission" date="2015-04" db="EMBL/GenBank/DDBJ databases">
        <authorList>
            <person name="Syromyatnikov M.Y."/>
            <person name="Popov V.N."/>
        </authorList>
    </citation>
    <scope>NUCLEOTIDE SEQUENCE [LARGE SCALE GENOMIC DNA]</scope>
    <source>
        <strain evidence="9">WF-38-12</strain>
    </source>
</reference>
<feature type="transmembrane region" description="Helical" evidence="7">
    <location>
        <begin position="184"/>
        <end position="206"/>
    </location>
</feature>
<dbReference type="GO" id="GO:0016020">
    <property type="term" value="C:membrane"/>
    <property type="evidence" value="ECO:0007669"/>
    <property type="project" value="UniProtKB-SubCell"/>
</dbReference>
<dbReference type="Proteomes" id="UP000054383">
    <property type="component" value="Unassembled WGS sequence"/>
</dbReference>
<evidence type="ECO:0000256" key="7">
    <source>
        <dbReference type="SAM" id="Phobius"/>
    </source>
</evidence>
<feature type="transmembrane region" description="Helical" evidence="7">
    <location>
        <begin position="245"/>
        <end position="266"/>
    </location>
</feature>
<dbReference type="PANTHER" id="PTHR23502:SF68">
    <property type="entry name" value="MULTIDRUG TRANSPORTER, PUTATIVE (AFU_ORTHOLOGUE AFUA_3G01120)-RELATED"/>
    <property type="match status" value="1"/>
</dbReference>
<feature type="transmembrane region" description="Helical" evidence="7">
    <location>
        <begin position="361"/>
        <end position="379"/>
    </location>
</feature>
<feature type="compositionally biased region" description="Polar residues" evidence="6">
    <location>
        <begin position="1"/>
        <end position="10"/>
    </location>
</feature>